<dbReference type="AlphaFoldDB" id="G7IDW4"/>
<evidence type="ECO:0000313" key="2">
    <source>
        <dbReference type="EMBL" id="AES62417.1"/>
    </source>
</evidence>
<dbReference type="PANTHER" id="PTHR47074">
    <property type="entry name" value="BNAC02G40300D PROTEIN"/>
    <property type="match status" value="1"/>
</dbReference>
<name>G7IDW4_MEDTR</name>
<reference evidence="2 4" key="2">
    <citation type="journal article" date="2014" name="BMC Genomics">
        <title>An improved genome release (version Mt4.0) for the model legume Medicago truncatula.</title>
        <authorList>
            <person name="Tang H."/>
            <person name="Krishnakumar V."/>
            <person name="Bidwell S."/>
            <person name="Rosen B."/>
            <person name="Chan A."/>
            <person name="Zhou S."/>
            <person name="Gentzbittel L."/>
            <person name="Childs K.L."/>
            <person name="Yandell M."/>
            <person name="Gundlach H."/>
            <person name="Mayer K.F."/>
            <person name="Schwartz D.C."/>
            <person name="Town C.D."/>
        </authorList>
    </citation>
    <scope>GENOME REANNOTATION</scope>
    <source>
        <strain evidence="3 4">cv. Jemalong A17</strain>
    </source>
</reference>
<dbReference type="PaxDb" id="3880-AES62417"/>
<dbReference type="InterPro" id="IPR036390">
    <property type="entry name" value="WH_DNA-bd_sf"/>
</dbReference>
<dbReference type="STRING" id="3880.G7IDW4"/>
<proteinExistence type="predicted"/>
<dbReference type="InterPro" id="IPR052929">
    <property type="entry name" value="RNase_H-like_EbsB-rel"/>
</dbReference>
<dbReference type="SMART" id="SM00884">
    <property type="entry name" value="Cullin_Nedd8"/>
    <property type="match status" value="1"/>
</dbReference>
<evidence type="ECO:0000259" key="1">
    <source>
        <dbReference type="SMART" id="SM00884"/>
    </source>
</evidence>
<dbReference type="HOGENOM" id="CLU_1333688_0_0_1"/>
<dbReference type="EnsemblPlants" id="AES62417">
    <property type="protein sequence ID" value="AES62417"/>
    <property type="gene ID" value="MTR_1g099430"/>
</dbReference>
<dbReference type="EMBL" id="CM001217">
    <property type="protein sequence ID" value="AES62417.1"/>
    <property type="molecule type" value="Genomic_DNA"/>
</dbReference>
<organism evidence="2 4">
    <name type="scientific">Medicago truncatula</name>
    <name type="common">Barrel medic</name>
    <name type="synonym">Medicago tribuloides</name>
    <dbReference type="NCBI Taxonomy" id="3880"/>
    <lineage>
        <taxon>Eukaryota</taxon>
        <taxon>Viridiplantae</taxon>
        <taxon>Streptophyta</taxon>
        <taxon>Embryophyta</taxon>
        <taxon>Tracheophyta</taxon>
        <taxon>Spermatophyta</taxon>
        <taxon>Magnoliopsida</taxon>
        <taxon>eudicotyledons</taxon>
        <taxon>Gunneridae</taxon>
        <taxon>Pentapetalae</taxon>
        <taxon>rosids</taxon>
        <taxon>fabids</taxon>
        <taxon>Fabales</taxon>
        <taxon>Fabaceae</taxon>
        <taxon>Papilionoideae</taxon>
        <taxon>50 kb inversion clade</taxon>
        <taxon>NPAAA clade</taxon>
        <taxon>Hologalegina</taxon>
        <taxon>IRL clade</taxon>
        <taxon>Trifolieae</taxon>
        <taxon>Medicago</taxon>
    </lineage>
</organism>
<evidence type="ECO:0000313" key="4">
    <source>
        <dbReference type="Proteomes" id="UP000002051"/>
    </source>
</evidence>
<dbReference type="InterPro" id="IPR019559">
    <property type="entry name" value="Cullin_neddylation_domain"/>
</dbReference>
<sequence>MSNSTWTKLPWPTIEVEYISEGDVFFVNDMFKSKFYKIKLETEAVHNNIIAKLTEELKSLFLLNPTKIKKIIESLIERDYLERDNIDNNLYRYLGSSRSTSHQWAKLAPGRYKCNIDASFSSSLNKIGLAMCLRDKECSFVLAKSVWFSPFCAIEVGEAMGLHKAFDWLFQNSFQNSHVEFSLQQLKCYHQNDEITRSKWLYPSKY</sequence>
<gene>
    <name evidence="2" type="ordered locus">MTR_1g099430</name>
</gene>
<dbReference type="SUPFAM" id="SSF46785">
    <property type="entry name" value="Winged helix' DNA-binding domain"/>
    <property type="match status" value="1"/>
</dbReference>
<reference evidence="3" key="3">
    <citation type="submission" date="2015-04" db="UniProtKB">
        <authorList>
            <consortium name="EnsemblPlants"/>
        </authorList>
    </citation>
    <scope>IDENTIFICATION</scope>
    <source>
        <strain evidence="3">cv. Jemalong A17</strain>
    </source>
</reference>
<feature type="domain" description="Cullin neddylation" evidence="1">
    <location>
        <begin position="30"/>
        <end position="89"/>
    </location>
</feature>
<dbReference type="PANTHER" id="PTHR47074:SF48">
    <property type="entry name" value="POLYNUCLEOTIDYL TRANSFERASE, RIBONUCLEASE H-LIKE SUPERFAMILY PROTEIN"/>
    <property type="match status" value="1"/>
</dbReference>
<dbReference type="Gene3D" id="1.10.10.10">
    <property type="entry name" value="Winged helix-like DNA-binding domain superfamily/Winged helix DNA-binding domain"/>
    <property type="match status" value="1"/>
</dbReference>
<dbReference type="InterPro" id="IPR036388">
    <property type="entry name" value="WH-like_DNA-bd_sf"/>
</dbReference>
<dbReference type="Pfam" id="PF10557">
    <property type="entry name" value="Cullin_Nedd8"/>
    <property type="match status" value="1"/>
</dbReference>
<dbReference type="Proteomes" id="UP000002051">
    <property type="component" value="Unassembled WGS sequence"/>
</dbReference>
<accession>G7IDW4</accession>
<keyword evidence="4" id="KW-1185">Reference proteome</keyword>
<dbReference type="eggNOG" id="KOG2166">
    <property type="taxonomic scope" value="Eukaryota"/>
</dbReference>
<evidence type="ECO:0000313" key="3">
    <source>
        <dbReference type="EnsemblPlants" id="AES62417"/>
    </source>
</evidence>
<reference evidence="2 4" key="1">
    <citation type="journal article" date="2011" name="Nature">
        <title>The Medicago genome provides insight into the evolution of rhizobial symbioses.</title>
        <authorList>
            <person name="Young N.D."/>
            <person name="Debelle F."/>
            <person name="Oldroyd G.E."/>
            <person name="Geurts R."/>
            <person name="Cannon S.B."/>
            <person name="Udvardi M.K."/>
            <person name="Benedito V.A."/>
            <person name="Mayer K.F."/>
            <person name="Gouzy J."/>
            <person name="Schoof H."/>
            <person name="Van de Peer Y."/>
            <person name="Proost S."/>
            <person name="Cook D.R."/>
            <person name="Meyers B.C."/>
            <person name="Spannagl M."/>
            <person name="Cheung F."/>
            <person name="De Mita S."/>
            <person name="Krishnakumar V."/>
            <person name="Gundlach H."/>
            <person name="Zhou S."/>
            <person name="Mudge J."/>
            <person name="Bharti A.K."/>
            <person name="Murray J.D."/>
            <person name="Naoumkina M.A."/>
            <person name="Rosen B."/>
            <person name="Silverstein K.A."/>
            <person name="Tang H."/>
            <person name="Rombauts S."/>
            <person name="Zhao P.X."/>
            <person name="Zhou P."/>
            <person name="Barbe V."/>
            <person name="Bardou P."/>
            <person name="Bechner M."/>
            <person name="Bellec A."/>
            <person name="Berger A."/>
            <person name="Berges H."/>
            <person name="Bidwell S."/>
            <person name="Bisseling T."/>
            <person name="Choisne N."/>
            <person name="Couloux A."/>
            <person name="Denny R."/>
            <person name="Deshpande S."/>
            <person name="Dai X."/>
            <person name="Doyle J.J."/>
            <person name="Dudez A.M."/>
            <person name="Farmer A.D."/>
            <person name="Fouteau S."/>
            <person name="Franken C."/>
            <person name="Gibelin C."/>
            <person name="Gish J."/>
            <person name="Goldstein S."/>
            <person name="Gonzalez A.J."/>
            <person name="Green P.J."/>
            <person name="Hallab A."/>
            <person name="Hartog M."/>
            <person name="Hua A."/>
            <person name="Humphray S.J."/>
            <person name="Jeong D.H."/>
            <person name="Jing Y."/>
            <person name="Jocker A."/>
            <person name="Kenton S.M."/>
            <person name="Kim D.J."/>
            <person name="Klee K."/>
            <person name="Lai H."/>
            <person name="Lang C."/>
            <person name="Lin S."/>
            <person name="Macmil S.L."/>
            <person name="Magdelenat G."/>
            <person name="Matthews L."/>
            <person name="McCorrison J."/>
            <person name="Monaghan E.L."/>
            <person name="Mun J.H."/>
            <person name="Najar F.Z."/>
            <person name="Nicholson C."/>
            <person name="Noirot C."/>
            <person name="O'Bleness M."/>
            <person name="Paule C.R."/>
            <person name="Poulain J."/>
            <person name="Prion F."/>
            <person name="Qin B."/>
            <person name="Qu C."/>
            <person name="Retzel E.F."/>
            <person name="Riddle C."/>
            <person name="Sallet E."/>
            <person name="Samain S."/>
            <person name="Samson N."/>
            <person name="Sanders I."/>
            <person name="Saurat O."/>
            <person name="Scarpelli C."/>
            <person name="Schiex T."/>
            <person name="Segurens B."/>
            <person name="Severin A.J."/>
            <person name="Sherrier D.J."/>
            <person name="Shi R."/>
            <person name="Sims S."/>
            <person name="Singer S.R."/>
            <person name="Sinharoy S."/>
            <person name="Sterck L."/>
            <person name="Viollet A."/>
            <person name="Wang B.B."/>
            <person name="Wang K."/>
            <person name="Wang M."/>
            <person name="Wang X."/>
            <person name="Warfsmann J."/>
            <person name="Weissenbach J."/>
            <person name="White D.D."/>
            <person name="White J.D."/>
            <person name="Wiley G.B."/>
            <person name="Wincker P."/>
            <person name="Xing Y."/>
            <person name="Yang L."/>
            <person name="Yao Z."/>
            <person name="Ying F."/>
            <person name="Zhai J."/>
            <person name="Zhou L."/>
            <person name="Zuber A."/>
            <person name="Denarie J."/>
            <person name="Dixon R.A."/>
            <person name="May G.D."/>
            <person name="Schwartz D.C."/>
            <person name="Rogers J."/>
            <person name="Quetier F."/>
            <person name="Town C.D."/>
            <person name="Roe B.A."/>
        </authorList>
    </citation>
    <scope>NUCLEOTIDE SEQUENCE [LARGE SCALE GENOMIC DNA]</scope>
    <source>
        <strain evidence="2">A17</strain>
        <strain evidence="3 4">cv. Jemalong A17</strain>
    </source>
</reference>
<protein>
    <submittedName>
        <fullName evidence="2">Cullin protein neddylation domain protein</fullName>
    </submittedName>
</protein>